<dbReference type="EMBL" id="BAABNP010000003">
    <property type="protein sequence ID" value="GAA5340070.1"/>
    <property type="molecule type" value="Genomic_DNA"/>
</dbReference>
<evidence type="ECO:0000313" key="2">
    <source>
        <dbReference type="Proteomes" id="UP001498935"/>
    </source>
</evidence>
<proteinExistence type="predicted"/>
<comment type="caution">
    <text evidence="1">The sequence shown here is derived from an EMBL/GenBank/DDBJ whole genome shotgun (WGS) entry which is preliminary data.</text>
</comment>
<evidence type="ECO:0000313" key="1">
    <source>
        <dbReference type="EMBL" id="GAA5340070.1"/>
    </source>
</evidence>
<sequence length="220" mass="23663">MSQSTRRSTPSRFGAFADPVIAAQLLRSVALDLTRRVEHRLPGIAESFARRVVVCANGDHLVGWLGSYVSPAWQTGNEQFDKLTVAVRHAADQDPDPTVYARGVLSTLAHEIGHSYTRVCGLEGTTGPGRVRHTESFARVATRLGLHVVRRPDQQAVISTPSLSPRGRADFADLVARLAQGNLGRTSGIGLAGPDRFHEHIAPAAFAPPLPSSTSSVFTR</sequence>
<gene>
    <name evidence="1" type="ORF">KACC15558_11100</name>
</gene>
<dbReference type="Proteomes" id="UP001498935">
    <property type="component" value="Unassembled WGS sequence"/>
</dbReference>
<reference evidence="1 2" key="1">
    <citation type="submission" date="2024-02" db="EMBL/GenBank/DDBJ databases">
        <title>Characterization of antibiotic resistant novel bacterial strains and their environmental applications.</title>
        <authorList>
            <person name="Manzoor S."/>
            <person name="Abbas S."/>
            <person name="Arshad M."/>
            <person name="Li W.J."/>
            <person name="Ahmed I."/>
        </authorList>
    </citation>
    <scope>NUCLEOTIDE SEQUENCE [LARGE SCALE GENOMIC DNA]</scope>
    <source>
        <strain evidence="1 2">KACC 15558</strain>
    </source>
</reference>
<keyword evidence="2" id="KW-1185">Reference proteome</keyword>
<organism evidence="1 2">
    <name type="scientific">Brevibacterium ammoniilyticum</name>
    <dbReference type="NCBI Taxonomy" id="1046555"/>
    <lineage>
        <taxon>Bacteria</taxon>
        <taxon>Bacillati</taxon>
        <taxon>Actinomycetota</taxon>
        <taxon>Actinomycetes</taxon>
        <taxon>Micrococcales</taxon>
        <taxon>Brevibacteriaceae</taxon>
        <taxon>Brevibacterium</taxon>
    </lineage>
</organism>
<dbReference type="RefSeq" id="WP_342037523.1">
    <property type="nucleotide sequence ID" value="NZ_BAABBK010000003.1"/>
</dbReference>
<protein>
    <submittedName>
        <fullName evidence="1">Uncharacterized protein</fullName>
    </submittedName>
</protein>
<accession>A0ABP9U494</accession>
<name>A0ABP9U494_9MICO</name>